<sequence>MNQPVSAEDIRRQSRGEVASQAAGVEHSRAVAEVQAAVTVAQRCPRDEARAIEKAKTSCRQWEVASTAFFKLPRGGESVTGETIHLAVELARCWGNIDYGIMELARDDSAHESEMLAFAWDLETNTKARMTFIVPHKRDKRGGPVLLTDMRDIYENNANNGARRLRECIFRVLPPYLKEVAKATCYGTLEKGKGDKPLEVRAAEAVEAFKGIGIARDRLEAKVGLVRNWTAADIANLEVSFMSIKRNEVSADEEFPRGGVDETVEQARAIAHKARTASRPDQQPSDEAEGPDDSQRGEANAEAPGDPDLRRAAIDIIRRAAVIGGRDEYDDLEMEAAPLLSDLPPALIDEVNAALDEAQARISRNPKGGK</sequence>
<feature type="region of interest" description="Disordered" evidence="1">
    <location>
        <begin position="271"/>
        <end position="308"/>
    </location>
</feature>
<dbReference type="Proteomes" id="UP000279959">
    <property type="component" value="Chromosome"/>
</dbReference>
<keyword evidence="3" id="KW-1185">Reference proteome</keyword>
<proteinExistence type="predicted"/>
<dbReference type="EMBL" id="AP018664">
    <property type="protein sequence ID" value="BBD98023.1"/>
    <property type="molecule type" value="Genomic_DNA"/>
</dbReference>
<accession>A0A494W030</accession>
<evidence type="ECO:0000313" key="3">
    <source>
        <dbReference type="Proteomes" id="UP000279959"/>
    </source>
</evidence>
<evidence type="ECO:0000256" key="1">
    <source>
        <dbReference type="SAM" id="MobiDB-lite"/>
    </source>
</evidence>
<name>A0A494W030_9SPHN</name>
<dbReference type="KEGG" id="sami:SAMIE_1015240"/>
<feature type="region of interest" description="Disordered" evidence="1">
    <location>
        <begin position="1"/>
        <end position="21"/>
    </location>
</feature>
<reference evidence="2 3" key="1">
    <citation type="submission" date="2018-05" db="EMBL/GenBank/DDBJ databases">
        <title>Complete Genome Sequence of the Nonylphenol-Degrading Bacterium Sphingobium amiense DSM 16289T.</title>
        <authorList>
            <person name="Ootsuka M."/>
            <person name="Nishizawa T."/>
            <person name="Ohta H."/>
        </authorList>
    </citation>
    <scope>NUCLEOTIDE SEQUENCE [LARGE SCALE GENOMIC DNA]</scope>
    <source>
        <strain evidence="2 3">DSM 16289</strain>
    </source>
</reference>
<protein>
    <submittedName>
        <fullName evidence="2">Uncharacterized protein</fullName>
    </submittedName>
</protein>
<gene>
    <name evidence="2" type="ORF">SAMIE_1015240</name>
</gene>
<dbReference type="RefSeq" id="WP_174522202.1">
    <property type="nucleotide sequence ID" value="NZ_AP018664.1"/>
</dbReference>
<dbReference type="AlphaFoldDB" id="A0A494W030"/>
<organism evidence="2 3">
    <name type="scientific">Sphingobium amiense</name>
    <dbReference type="NCBI Taxonomy" id="135719"/>
    <lineage>
        <taxon>Bacteria</taxon>
        <taxon>Pseudomonadati</taxon>
        <taxon>Pseudomonadota</taxon>
        <taxon>Alphaproteobacteria</taxon>
        <taxon>Sphingomonadales</taxon>
        <taxon>Sphingomonadaceae</taxon>
        <taxon>Sphingobium</taxon>
    </lineage>
</organism>
<evidence type="ECO:0000313" key="2">
    <source>
        <dbReference type="EMBL" id="BBD98023.1"/>
    </source>
</evidence>